<accession>A0A382MA08</accession>
<dbReference type="Gene3D" id="3.30.56.10">
    <property type="match status" value="1"/>
</dbReference>
<dbReference type="AlphaFoldDB" id="A0A382MA08"/>
<dbReference type="EMBL" id="UINC01092272">
    <property type="protein sequence ID" value="SVC45709.1"/>
    <property type="molecule type" value="Genomic_DNA"/>
</dbReference>
<organism evidence="1">
    <name type="scientific">marine metagenome</name>
    <dbReference type="NCBI Taxonomy" id="408172"/>
    <lineage>
        <taxon>unclassified sequences</taxon>
        <taxon>metagenomes</taxon>
        <taxon>ecological metagenomes</taxon>
    </lineage>
</organism>
<proteinExistence type="predicted"/>
<reference evidence="1" key="1">
    <citation type="submission" date="2018-05" db="EMBL/GenBank/DDBJ databases">
        <authorList>
            <person name="Lanie J.A."/>
            <person name="Ng W.-L."/>
            <person name="Kazmierczak K.M."/>
            <person name="Andrzejewski T.M."/>
            <person name="Davidsen T.M."/>
            <person name="Wayne K.J."/>
            <person name="Tettelin H."/>
            <person name="Glass J.I."/>
            <person name="Rusch D."/>
            <person name="Podicherti R."/>
            <person name="Tsui H.-C.T."/>
            <person name="Winkler M.E."/>
        </authorList>
    </citation>
    <scope>NUCLEOTIDE SEQUENCE</scope>
</reference>
<evidence type="ECO:0000313" key="1">
    <source>
        <dbReference type="EMBL" id="SVC45709.1"/>
    </source>
</evidence>
<gene>
    <name evidence="1" type="ORF">METZ01_LOCUS298563</name>
</gene>
<sequence length="29" mass="3367">MIISENWLREWVDFNLDFASLPEKLTAAG</sequence>
<protein>
    <submittedName>
        <fullName evidence="1">Uncharacterized protein</fullName>
    </submittedName>
</protein>
<name>A0A382MA08_9ZZZZ</name>
<feature type="non-terminal residue" evidence="1">
    <location>
        <position position="29"/>
    </location>
</feature>